<reference evidence="1" key="1">
    <citation type="submission" date="2020-06" db="EMBL/GenBank/DDBJ databases">
        <title>Draft genome of Bugula neritina, a colonial animal packing powerful symbionts and potential medicines.</title>
        <authorList>
            <person name="Rayko M."/>
        </authorList>
    </citation>
    <scope>NUCLEOTIDE SEQUENCE [LARGE SCALE GENOMIC DNA]</scope>
    <source>
        <strain evidence="1">Kwan_BN1</strain>
    </source>
</reference>
<dbReference type="Proteomes" id="UP000593567">
    <property type="component" value="Unassembled WGS sequence"/>
</dbReference>
<name>A0A7J7KM02_BUGNE</name>
<proteinExistence type="predicted"/>
<sequence length="68" mass="8319">MKFLLAYLPLFKQAMNNPRIYCHFHCVALYHSAFNLFRFGKIFFQQEIAKYLHNQIQFHYYIVIQAQT</sequence>
<keyword evidence="2" id="KW-1185">Reference proteome</keyword>
<gene>
    <name evidence="1" type="ORF">EB796_002519</name>
</gene>
<accession>A0A7J7KM02</accession>
<evidence type="ECO:0000313" key="1">
    <source>
        <dbReference type="EMBL" id="KAF6039179.1"/>
    </source>
</evidence>
<evidence type="ECO:0000313" key="2">
    <source>
        <dbReference type="Proteomes" id="UP000593567"/>
    </source>
</evidence>
<comment type="caution">
    <text evidence="1">The sequence shown here is derived from an EMBL/GenBank/DDBJ whole genome shotgun (WGS) entry which is preliminary data.</text>
</comment>
<protein>
    <submittedName>
        <fullName evidence="1">Uncharacterized protein</fullName>
    </submittedName>
</protein>
<dbReference type="AlphaFoldDB" id="A0A7J7KM02"/>
<dbReference type="EMBL" id="VXIV02000295">
    <property type="protein sequence ID" value="KAF6039179.1"/>
    <property type="molecule type" value="Genomic_DNA"/>
</dbReference>
<organism evidence="1 2">
    <name type="scientific">Bugula neritina</name>
    <name type="common">Brown bryozoan</name>
    <name type="synonym">Sertularia neritina</name>
    <dbReference type="NCBI Taxonomy" id="10212"/>
    <lineage>
        <taxon>Eukaryota</taxon>
        <taxon>Metazoa</taxon>
        <taxon>Spiralia</taxon>
        <taxon>Lophotrochozoa</taxon>
        <taxon>Bryozoa</taxon>
        <taxon>Gymnolaemata</taxon>
        <taxon>Cheilostomatida</taxon>
        <taxon>Flustrina</taxon>
        <taxon>Buguloidea</taxon>
        <taxon>Bugulidae</taxon>
        <taxon>Bugula</taxon>
    </lineage>
</organism>